<accession>A0A449G731</accession>
<proteinExistence type="predicted"/>
<protein>
    <submittedName>
        <fullName evidence="1">Uncharacterized protein</fullName>
    </submittedName>
</protein>
<evidence type="ECO:0000313" key="1">
    <source>
        <dbReference type="EMBL" id="VFA81564.1"/>
    </source>
</evidence>
<sequence>MREIPEPDWSLVHEVADDTGSHIEPPPNPDWPPLWQLRWKAASIRARTGLNIGIDSYTSINGLTNTRSESYGIAVYPVGHGAMSFRDAWTLLNGIESGAKAHAALVEGRR</sequence>
<organism evidence="1">
    <name type="scientific">Nocardia farcinica</name>
    <dbReference type="NCBI Taxonomy" id="37329"/>
    <lineage>
        <taxon>Bacteria</taxon>
        <taxon>Bacillati</taxon>
        <taxon>Actinomycetota</taxon>
        <taxon>Actinomycetes</taxon>
        <taxon>Mycobacteriales</taxon>
        <taxon>Nocardiaceae</taxon>
        <taxon>Nocardia</taxon>
    </lineage>
</organism>
<dbReference type="RefSeq" id="WP_137354325.1">
    <property type="nucleotide sequence ID" value="NZ_CAACYE020000001.1"/>
</dbReference>
<dbReference type="EMBL" id="CAACYE010000005">
    <property type="protein sequence ID" value="VFA81564.1"/>
    <property type="molecule type" value="Genomic_DNA"/>
</dbReference>
<gene>
    <name evidence="1" type="ORF">NCTC1935_00167</name>
</gene>
<name>A0A449G731_NOCFR</name>
<reference evidence="1" key="1">
    <citation type="submission" date="2019-02" db="EMBL/GenBank/DDBJ databases">
        <authorList>
            <consortium name="Pathogen Informatics"/>
        </authorList>
    </citation>
    <scope>NUCLEOTIDE SEQUENCE</scope>
    <source>
        <strain evidence="1">3012STDY6733949</strain>
    </source>
</reference>
<dbReference type="AlphaFoldDB" id="A0A449G731"/>